<evidence type="ECO:0000313" key="3">
    <source>
        <dbReference type="EMBL" id="QOW19084.1"/>
    </source>
</evidence>
<feature type="coiled-coil region" evidence="1">
    <location>
        <begin position="523"/>
        <end position="550"/>
    </location>
</feature>
<dbReference type="Proteomes" id="UP000594059">
    <property type="component" value="Chromosome"/>
</dbReference>
<feature type="region of interest" description="Disordered" evidence="2">
    <location>
        <begin position="672"/>
        <end position="699"/>
    </location>
</feature>
<organism evidence="3 4">
    <name type="scientific">Novilysobacter ciconiae</name>
    <dbReference type="NCBI Taxonomy" id="2781022"/>
    <lineage>
        <taxon>Bacteria</taxon>
        <taxon>Pseudomonadati</taxon>
        <taxon>Pseudomonadota</taxon>
        <taxon>Gammaproteobacteria</taxon>
        <taxon>Lysobacterales</taxon>
        <taxon>Lysobacteraceae</taxon>
        <taxon>Novilysobacter</taxon>
    </lineage>
</organism>
<name>A0A7S6ZRX0_9GAMM</name>
<accession>A0A7S6ZRX0</accession>
<reference evidence="3 4" key="1">
    <citation type="submission" date="2020-10" db="EMBL/GenBank/DDBJ databases">
        <title>complete genome sequencing of Lysobacter sp. H21R20.</title>
        <authorList>
            <person name="Bae J.-W."/>
            <person name="Lee S.-Y."/>
        </authorList>
    </citation>
    <scope>NUCLEOTIDE SEQUENCE [LARGE SCALE GENOMIC DNA]</scope>
    <source>
        <strain evidence="3 4">H21R20</strain>
    </source>
</reference>
<dbReference type="KEGG" id="lcic:INQ41_10570"/>
<dbReference type="Pfam" id="PF07793">
    <property type="entry name" value="DUF1631"/>
    <property type="match status" value="1"/>
</dbReference>
<evidence type="ECO:0000256" key="2">
    <source>
        <dbReference type="SAM" id="MobiDB-lite"/>
    </source>
</evidence>
<evidence type="ECO:0000256" key="1">
    <source>
        <dbReference type="SAM" id="Coils"/>
    </source>
</evidence>
<keyword evidence="4" id="KW-1185">Reference proteome</keyword>
<dbReference type="AlphaFoldDB" id="A0A7S6ZRX0"/>
<feature type="region of interest" description="Disordered" evidence="2">
    <location>
        <begin position="338"/>
        <end position="360"/>
    </location>
</feature>
<protein>
    <submittedName>
        <fullName evidence="3">DUF1631 family protein</fullName>
    </submittedName>
</protein>
<gene>
    <name evidence="3" type="ORF">INQ41_10570</name>
</gene>
<feature type="region of interest" description="Disordered" evidence="2">
    <location>
        <begin position="283"/>
        <end position="323"/>
    </location>
</feature>
<evidence type="ECO:0000313" key="4">
    <source>
        <dbReference type="Proteomes" id="UP000594059"/>
    </source>
</evidence>
<dbReference type="InterPro" id="IPR012434">
    <property type="entry name" value="DUF1631"/>
</dbReference>
<sequence length="798" mass="84806">MSIPSARGFHSTPVDPTRVLEEIKRLVLERLAGLPGEFYPAIDTALAAITAGGDANHSPQVVYQAQAALWVLRQHHAAHVMRFRQGIARGFDDFRLLHARDSVDVPLGLIDEGQIDFHLAGQALAASLDHRHSASLDMMGARLDILAGALGAEPSMNPLGPTRLAMAFVDTFEDEQIPELLRTLLFEHYAKALGGVLGELYDAANAVLARGGYGLPAAPDAPAVAASAAAVGASSGSPGAPGPVPATGYSTATQGAAGWGLGQGQHGAGPAGFAGAAGQPAYGGHGHAGSGHAASGTGTGTGGAGWGDGRAGAPGGGAEAPTPAELNELRSMLHAWREGRRDEAPAPRAGTSTGGTPGRRELRLDELVNVASLMQAEPADVFARALAGTGTLAGAIRDQLNTGSRRLGLDPEQISFSAEDEDAIDLVGLLFDALFRSQQLQDRARRMYARLVLPYVKVALTDQQLFVSPTHPARRLFDAITEAVAGNAGNTPQERELLDRATSISQRVVAEYTEDLVIFETAHRELDALLQQQRRRIELQEERAAKATNGRERLNHAREQADTVLARRLSAPPLSPAIAEFLRGSWRHHLVQTWLRDGDDRERLVDAVSLGDALVAADRLAAEGRGSELADHLLALEPRIAECLASSGLDQSAAEHALALLVKGLVYPHTPRDLYPPPPRQAQDDDDERSLWLDPRGSARARPAQVEELRALEAGSWLQISDLKGESLAAKIAWVSPLSDRRLLVNRRGLRVLVATVEELAVMAAAGRLEVGCEPTAFEQAMQHVREQLDRAAGSVAR</sequence>
<keyword evidence="1" id="KW-0175">Coiled coil</keyword>
<proteinExistence type="predicted"/>
<dbReference type="EMBL" id="CP063656">
    <property type="protein sequence ID" value="QOW19084.1"/>
    <property type="molecule type" value="Genomic_DNA"/>
</dbReference>
<dbReference type="RefSeq" id="WP_193984303.1">
    <property type="nucleotide sequence ID" value="NZ_CP063656.1"/>
</dbReference>
<feature type="compositionally biased region" description="Gly residues" evidence="2">
    <location>
        <begin position="297"/>
        <end position="318"/>
    </location>
</feature>